<dbReference type="GO" id="GO:0005813">
    <property type="term" value="C:centrosome"/>
    <property type="evidence" value="ECO:0007669"/>
    <property type="project" value="UniProtKB-SubCell"/>
</dbReference>
<reference evidence="18" key="2">
    <citation type="submission" date="2025-08" db="UniProtKB">
        <authorList>
            <consortium name="Ensembl"/>
        </authorList>
    </citation>
    <scope>IDENTIFICATION</scope>
</reference>
<dbReference type="STRING" id="42514.ENSPNAP00000032115"/>
<sequence length="456" mass="52172">MDTFGGVLEKSAAELTVLDVYDIAAVLGQEFERIVDQHGCASLTRLMPKVVRVLEILEGLVGRNCESAENDDLEMELRRLRLERRDRMEKEKMREKELEQVEDTWRRENQDLLSQIADLQVQNKSLRLRLSLKEQQNTEEKLQHNEGTRESEHQLTKKLKERVDQQQDEIKAKDREITLKNNDIETLHVEQHRLMKINQDLKHWISILEAQGKALIQQRANLEALSQARQQDLGSVKMQLAYLNEEHQADVLNVATELVDCSSPRQLSKTSHMQPPRSTPGDIEKTVWAECETEWDSLAEHFDPPKSLALVRTHTEKGSKEDHHICATEGGSEVTPSLWEALCEDDQEEDNSALDHNIPQFTLQDLQDVLQEKNELKAQVFLLQEELAYYKSEEELEDQLSPLVPVLLPALQPSSNNQPESGIKKLLFTAVMPMVAAGLINDDPTLQPISRLISVV</sequence>
<dbReference type="GO" id="GO:0036064">
    <property type="term" value="C:ciliary basal body"/>
    <property type="evidence" value="ECO:0007669"/>
    <property type="project" value="TreeGrafter"/>
</dbReference>
<dbReference type="PROSITE" id="PS51776">
    <property type="entry name" value="RH1"/>
    <property type="match status" value="1"/>
</dbReference>
<protein>
    <recommendedName>
        <fullName evidence="12">RILP-like protein 1</fullName>
    </recommendedName>
    <alternativeName>
        <fullName evidence="13">RILP-like protein 2</fullName>
    </alternativeName>
    <alternativeName>
        <fullName evidence="14">Rab-interacting lysosomal-like protein 1</fullName>
    </alternativeName>
</protein>
<organism evidence="18 19">
    <name type="scientific">Pygocentrus nattereri</name>
    <name type="common">Red-bellied piranha</name>
    <dbReference type="NCBI Taxonomy" id="42514"/>
    <lineage>
        <taxon>Eukaryota</taxon>
        <taxon>Metazoa</taxon>
        <taxon>Chordata</taxon>
        <taxon>Craniata</taxon>
        <taxon>Vertebrata</taxon>
        <taxon>Euteleostomi</taxon>
        <taxon>Actinopterygii</taxon>
        <taxon>Neopterygii</taxon>
        <taxon>Teleostei</taxon>
        <taxon>Ostariophysi</taxon>
        <taxon>Characiformes</taxon>
        <taxon>Characoidei</taxon>
        <taxon>Pygocentrus</taxon>
    </lineage>
</organism>
<dbReference type="AlphaFoldDB" id="A0A3B4E8J9"/>
<dbReference type="PANTHER" id="PTHR21502">
    <property type="entry name" value="ZINC FINGER PROTEIN DZIP1"/>
    <property type="match status" value="1"/>
</dbReference>
<evidence type="ECO:0000259" key="17">
    <source>
        <dbReference type="PROSITE" id="PS51777"/>
    </source>
</evidence>
<dbReference type="GO" id="GO:0005829">
    <property type="term" value="C:cytosol"/>
    <property type="evidence" value="ECO:0007669"/>
    <property type="project" value="UniProtKB-SubCell"/>
</dbReference>
<evidence type="ECO:0000256" key="1">
    <source>
        <dbReference type="ARBA" id="ARBA00004138"/>
    </source>
</evidence>
<gene>
    <name evidence="18" type="primary">RILPL1</name>
</gene>
<reference evidence="18" key="3">
    <citation type="submission" date="2025-09" db="UniProtKB">
        <authorList>
            <consortium name="Ensembl"/>
        </authorList>
    </citation>
    <scope>IDENTIFICATION</scope>
</reference>
<feature type="domain" description="RH1" evidence="16">
    <location>
        <begin position="3"/>
        <end position="90"/>
    </location>
</feature>
<dbReference type="GO" id="GO:0031267">
    <property type="term" value="F:small GTPase binding"/>
    <property type="evidence" value="ECO:0007669"/>
    <property type="project" value="TreeGrafter"/>
</dbReference>
<comment type="similarity">
    <text evidence="11">Belongs to the RILPL family.</text>
</comment>
<dbReference type="GO" id="GO:0051959">
    <property type="term" value="F:dynein light intermediate chain binding"/>
    <property type="evidence" value="ECO:0007669"/>
    <property type="project" value="TreeGrafter"/>
</dbReference>
<keyword evidence="6" id="KW-0653">Protein transport</keyword>
<dbReference type="GO" id="GO:0060271">
    <property type="term" value="P:cilium assembly"/>
    <property type="evidence" value="ECO:0007669"/>
    <property type="project" value="TreeGrafter"/>
</dbReference>
<dbReference type="Pfam" id="PF11461">
    <property type="entry name" value="RILP"/>
    <property type="match status" value="1"/>
</dbReference>
<evidence type="ECO:0000256" key="12">
    <source>
        <dbReference type="ARBA" id="ARBA00040816"/>
    </source>
</evidence>
<evidence type="ECO:0000256" key="9">
    <source>
        <dbReference type="ARBA" id="ARBA00023212"/>
    </source>
</evidence>
<evidence type="ECO:0000313" key="18">
    <source>
        <dbReference type="Ensembl" id="ENSPNAP00000032115.1"/>
    </source>
</evidence>
<evidence type="ECO:0000256" key="15">
    <source>
        <dbReference type="SAM" id="MobiDB-lite"/>
    </source>
</evidence>
<dbReference type="Gene3D" id="6.10.230.10">
    <property type="match status" value="1"/>
</dbReference>
<dbReference type="PANTHER" id="PTHR21502:SF6">
    <property type="entry name" value="RILP-LIKE PROTEIN 1"/>
    <property type="match status" value="1"/>
</dbReference>
<evidence type="ECO:0000256" key="6">
    <source>
        <dbReference type="ARBA" id="ARBA00022927"/>
    </source>
</evidence>
<evidence type="ECO:0000256" key="11">
    <source>
        <dbReference type="ARBA" id="ARBA00038318"/>
    </source>
</evidence>
<dbReference type="Gene3D" id="1.20.58.1770">
    <property type="match status" value="1"/>
</dbReference>
<proteinExistence type="inferred from homology"/>
<evidence type="ECO:0000256" key="4">
    <source>
        <dbReference type="ARBA" id="ARBA00022448"/>
    </source>
</evidence>
<dbReference type="CDD" id="cd14445">
    <property type="entry name" value="RILP-like"/>
    <property type="match status" value="1"/>
</dbReference>
<dbReference type="InterPro" id="IPR034744">
    <property type="entry name" value="RH2"/>
</dbReference>
<evidence type="ECO:0000256" key="3">
    <source>
        <dbReference type="ARBA" id="ARBA00004514"/>
    </source>
</evidence>
<dbReference type="GO" id="GO:0015031">
    <property type="term" value="P:protein transport"/>
    <property type="evidence" value="ECO:0007669"/>
    <property type="project" value="UniProtKB-KW"/>
</dbReference>
<dbReference type="GO" id="GO:0046983">
    <property type="term" value="F:protein dimerization activity"/>
    <property type="evidence" value="ECO:0007669"/>
    <property type="project" value="InterPro"/>
</dbReference>
<keyword evidence="5" id="KW-0963">Cytoplasm</keyword>
<evidence type="ECO:0000313" key="19">
    <source>
        <dbReference type="Proteomes" id="UP001501920"/>
    </source>
</evidence>
<dbReference type="InterPro" id="IPR034743">
    <property type="entry name" value="RH1"/>
</dbReference>
<dbReference type="InterPro" id="IPR021563">
    <property type="entry name" value="RILP_dimer"/>
</dbReference>
<feature type="domain" description="RH2" evidence="17">
    <location>
        <begin position="358"/>
        <end position="426"/>
    </location>
</feature>
<dbReference type="FunFam" id="1.20.58.1770:FF:000003">
    <property type="entry name" value="RILP-like protein 2 isoform X1"/>
    <property type="match status" value="1"/>
</dbReference>
<feature type="region of interest" description="Disordered" evidence="15">
    <location>
        <begin position="137"/>
        <end position="156"/>
    </location>
</feature>
<keyword evidence="8" id="KW-0969">Cilium</keyword>
<dbReference type="InterPro" id="IPR051241">
    <property type="entry name" value="DZIP_RILPL"/>
</dbReference>
<feature type="compositionally biased region" description="Basic and acidic residues" evidence="15">
    <location>
        <begin position="137"/>
        <end position="155"/>
    </location>
</feature>
<accession>A0A3B4E8J9</accession>
<evidence type="ECO:0000259" key="16">
    <source>
        <dbReference type="PROSITE" id="PS51776"/>
    </source>
</evidence>
<dbReference type="PROSITE" id="PS51777">
    <property type="entry name" value="RH2"/>
    <property type="match status" value="1"/>
</dbReference>
<reference evidence="18 19" key="1">
    <citation type="submission" date="2020-10" db="EMBL/GenBank/DDBJ databases">
        <title>Pygocentrus nattereri (red-bellied piranha) genome, fPygNat1, primary haplotype.</title>
        <authorList>
            <person name="Myers G."/>
            <person name="Meyer A."/>
            <person name="Karagic N."/>
            <person name="Pippel M."/>
            <person name="Winkler S."/>
            <person name="Tracey A."/>
            <person name="Wood J."/>
            <person name="Formenti G."/>
            <person name="Howe K."/>
            <person name="Fedrigo O."/>
            <person name="Jarvis E.D."/>
        </authorList>
    </citation>
    <scope>NUCLEOTIDE SEQUENCE [LARGE SCALE GENOMIC DNA]</scope>
</reference>
<evidence type="ECO:0000256" key="2">
    <source>
        <dbReference type="ARBA" id="ARBA00004300"/>
    </source>
</evidence>
<evidence type="ECO:0000256" key="8">
    <source>
        <dbReference type="ARBA" id="ARBA00023069"/>
    </source>
</evidence>
<keyword evidence="4" id="KW-0813">Transport</keyword>
<evidence type="ECO:0000256" key="14">
    <source>
        <dbReference type="ARBA" id="ARBA00042424"/>
    </source>
</evidence>
<dbReference type="Pfam" id="PF09744">
    <property type="entry name" value="RH1"/>
    <property type="match status" value="1"/>
</dbReference>
<dbReference type="SUPFAM" id="SSF161256">
    <property type="entry name" value="RILP dimerisation region"/>
    <property type="match status" value="1"/>
</dbReference>
<keyword evidence="9" id="KW-0206">Cytoskeleton</keyword>
<keyword evidence="19" id="KW-1185">Reference proteome</keyword>
<evidence type="ECO:0000256" key="10">
    <source>
        <dbReference type="ARBA" id="ARBA00023273"/>
    </source>
</evidence>
<keyword evidence="7" id="KW-0175">Coiled coil</keyword>
<dbReference type="Proteomes" id="UP001501920">
    <property type="component" value="Chromosome 20"/>
</dbReference>
<keyword evidence="10" id="KW-0966">Cell projection</keyword>
<evidence type="ECO:0000256" key="7">
    <source>
        <dbReference type="ARBA" id="ARBA00023054"/>
    </source>
</evidence>
<evidence type="ECO:0000256" key="13">
    <source>
        <dbReference type="ARBA" id="ARBA00040819"/>
    </source>
</evidence>
<name>A0A3B4E8J9_PYGNA</name>
<comment type="subcellular location">
    <subcellularLocation>
        <location evidence="1">Cell projection</location>
        <location evidence="1">Cilium</location>
    </subcellularLocation>
    <subcellularLocation>
        <location evidence="2">Cytoplasm</location>
        <location evidence="2">Cytoskeleton</location>
        <location evidence="2">Microtubule organizing center</location>
        <location evidence="2">Centrosome</location>
    </subcellularLocation>
    <subcellularLocation>
        <location evidence="3">Cytoplasm</location>
        <location evidence="3">Cytosol</location>
    </subcellularLocation>
</comment>
<dbReference type="OrthoDB" id="10069524at2759"/>
<dbReference type="GeneTree" id="ENSGT00940000157897"/>
<evidence type="ECO:0000256" key="5">
    <source>
        <dbReference type="ARBA" id="ARBA00022490"/>
    </source>
</evidence>
<dbReference type="Ensembl" id="ENSPNAT00000021724.2">
    <property type="protein sequence ID" value="ENSPNAP00000032115.1"/>
    <property type="gene ID" value="ENSPNAG00000019828.2"/>
</dbReference>